<dbReference type="Proteomes" id="UP001391051">
    <property type="component" value="Unassembled WGS sequence"/>
</dbReference>
<dbReference type="RefSeq" id="XP_066693550.1">
    <property type="nucleotide sequence ID" value="XM_066849407.1"/>
</dbReference>
<protein>
    <recommendedName>
        <fullName evidence="5">V-type proton ATPase subunit C</fullName>
    </recommendedName>
</protein>
<evidence type="ECO:0000313" key="7">
    <source>
        <dbReference type="Proteomes" id="UP001391051"/>
    </source>
</evidence>
<sequence length="404" mass="45119">LGTASLSRPASSRHPYAKMKYCLVSVPLDAVDSSDEPIDALKGIIGDSGTTLPFAVPDFKIGTLDALVQQADDLGKLEASCDGLVAKVAESLKSLLDDQDKVDEQKLVNDKPTDNYLRTFNWNKVRYRADKPIAELIDTLQKELVTVDNDVKGKLNQYNQVKTNFAALQRKQTGNLTTKSLTPIVDPSLLIQDSEYLETHLIVVPANLKKDFLKGYEGLSPMVVPRSATQVAQDEEFILFTATTFKKHSAEFLQKCRENKWTPRQYKYVEGGKEEEQKEFDRVAREEKKVWGEALRLSRTGWSESVMIWAHVLTLRVFVETVLRYGLPLQFVSALVVTNPKLAKKVKSNMDSAFSHLGGNAVGRDKKGRITKDDAALTSEMAAAGLGHGESNEYTAYVYYEFEL</sequence>
<proteinExistence type="inferred from homology"/>
<evidence type="ECO:0000256" key="2">
    <source>
        <dbReference type="ARBA" id="ARBA00022448"/>
    </source>
</evidence>
<dbReference type="Gene3D" id="1.20.1460.10">
    <property type="entry name" value="subunit c (vma5p) of the yeast v-atpase, domain 2"/>
    <property type="match status" value="1"/>
</dbReference>
<evidence type="ECO:0000256" key="3">
    <source>
        <dbReference type="ARBA" id="ARBA00022781"/>
    </source>
</evidence>
<comment type="caution">
    <text evidence="6">The sequence shown here is derived from an EMBL/GenBank/DDBJ whole genome shotgun (WGS) entry which is preliminary data.</text>
</comment>
<accession>A0ABR1PUU6</accession>
<evidence type="ECO:0000256" key="4">
    <source>
        <dbReference type="ARBA" id="ARBA00023065"/>
    </source>
</evidence>
<organism evidence="6 7">
    <name type="scientific">Apiospora aurea</name>
    <dbReference type="NCBI Taxonomy" id="335848"/>
    <lineage>
        <taxon>Eukaryota</taxon>
        <taxon>Fungi</taxon>
        <taxon>Dikarya</taxon>
        <taxon>Ascomycota</taxon>
        <taxon>Pezizomycotina</taxon>
        <taxon>Sordariomycetes</taxon>
        <taxon>Xylariomycetidae</taxon>
        <taxon>Amphisphaeriales</taxon>
        <taxon>Apiosporaceae</taxon>
        <taxon>Apiospora</taxon>
    </lineage>
</organism>
<feature type="non-terminal residue" evidence="6">
    <location>
        <position position="1"/>
    </location>
</feature>
<dbReference type="PANTHER" id="PTHR10137">
    <property type="entry name" value="V-TYPE PROTON ATPASE SUBUNIT C"/>
    <property type="match status" value="1"/>
</dbReference>
<dbReference type="PANTHER" id="PTHR10137:SF0">
    <property type="entry name" value="V-TYPE PROTON ATPASE SUBUNIT C"/>
    <property type="match status" value="1"/>
</dbReference>
<comment type="similarity">
    <text evidence="1 5">Belongs to the V-ATPase C subunit family.</text>
</comment>
<dbReference type="InterPro" id="IPR004907">
    <property type="entry name" value="ATPase_V1-cplx_csu"/>
</dbReference>
<dbReference type="Gene3D" id="3.30.70.100">
    <property type="match status" value="1"/>
</dbReference>
<keyword evidence="4 5" id="KW-0406">Ion transport</keyword>
<reference evidence="6 7" key="1">
    <citation type="submission" date="2023-01" db="EMBL/GenBank/DDBJ databases">
        <title>Analysis of 21 Apiospora genomes using comparative genomics revels a genus with tremendous synthesis potential of carbohydrate active enzymes and secondary metabolites.</title>
        <authorList>
            <person name="Sorensen T."/>
        </authorList>
    </citation>
    <scope>NUCLEOTIDE SEQUENCE [LARGE SCALE GENOMIC DNA]</scope>
    <source>
        <strain evidence="6 7">CBS 24483</strain>
    </source>
</reference>
<dbReference type="EMBL" id="JAQQWE010000009">
    <property type="protein sequence ID" value="KAK7940798.1"/>
    <property type="molecule type" value="Genomic_DNA"/>
</dbReference>
<keyword evidence="7" id="KW-1185">Reference proteome</keyword>
<evidence type="ECO:0000313" key="6">
    <source>
        <dbReference type="EMBL" id="KAK7940798.1"/>
    </source>
</evidence>
<dbReference type="InterPro" id="IPR036132">
    <property type="entry name" value="Vac_ATP_synth_c_sf"/>
</dbReference>
<evidence type="ECO:0000256" key="5">
    <source>
        <dbReference type="RuleBase" id="RU364010"/>
    </source>
</evidence>
<gene>
    <name evidence="6" type="ORF">PG986_013185</name>
</gene>
<keyword evidence="3 5" id="KW-0375">Hydrogen ion transport</keyword>
<dbReference type="CDD" id="cd14785">
    <property type="entry name" value="V-ATPase_C"/>
    <property type="match status" value="1"/>
</dbReference>
<comment type="function">
    <text evidence="5">Subunit of the V1 complex of vacuolar(H+)-ATPase (V-ATPase), a multisubunit enzyme composed of a peripheral complex (V1) that hydrolyzes ATP and a membrane integral complex (V0) that translocates protons. V-ATPase is responsible for acidifying and maintaining the pH of intracellular compartments and in some cell types, is targeted to the plasma membrane, where it is responsible for acidifying the extracellular environment. Subunit C is necessary for the assembly of the catalytic sector of the enzyme and is likely to have a specific function in its catalytic activity.</text>
</comment>
<dbReference type="SUPFAM" id="SSF118203">
    <property type="entry name" value="Vacuolar ATP synthase subunit C"/>
    <property type="match status" value="1"/>
</dbReference>
<keyword evidence="2 5" id="KW-0813">Transport</keyword>
<dbReference type="GeneID" id="92082469"/>
<evidence type="ECO:0000256" key="1">
    <source>
        <dbReference type="ARBA" id="ARBA00006138"/>
    </source>
</evidence>
<comment type="subunit">
    <text evidence="5">V-ATPase is a heteromultimeric enzyme composed of a peripheral catalytic V1 complex (components A to H) attached to an integral membrane V0 proton pore complex.</text>
</comment>
<name>A0ABR1PUU6_9PEZI</name>
<dbReference type="Pfam" id="PF03223">
    <property type="entry name" value="V-ATPase_C"/>
    <property type="match status" value="1"/>
</dbReference>
<dbReference type="Gene3D" id="3.30.70.1180">
    <property type="entry name" value="Vacuolar atp synthase subunit c, domain 1"/>
    <property type="match status" value="1"/>
</dbReference>